<keyword evidence="2" id="KW-1185">Reference proteome</keyword>
<accession>A0A2P6NR20</accession>
<dbReference type="EMBL" id="MDYQ01000032">
    <property type="protein sequence ID" value="PRP86328.1"/>
    <property type="molecule type" value="Genomic_DNA"/>
</dbReference>
<dbReference type="Proteomes" id="UP000241769">
    <property type="component" value="Unassembled WGS sequence"/>
</dbReference>
<name>A0A2P6NR20_9EUKA</name>
<dbReference type="AlphaFoldDB" id="A0A2P6NR20"/>
<sequence length="99" mass="10927">MLSPGFYIGTTAETEAMVMIYRVLGTLVYSTTVPDGSTPTFAVQIDSDLRFNDGGENFAKFTEAYVALPDVTVPYRVVVKSEKQISQLFYSTKISLRGL</sequence>
<evidence type="ECO:0000313" key="1">
    <source>
        <dbReference type="EMBL" id="PRP86328.1"/>
    </source>
</evidence>
<evidence type="ECO:0000313" key="2">
    <source>
        <dbReference type="Proteomes" id="UP000241769"/>
    </source>
</evidence>
<organism evidence="1 2">
    <name type="scientific">Planoprotostelium fungivorum</name>
    <dbReference type="NCBI Taxonomy" id="1890364"/>
    <lineage>
        <taxon>Eukaryota</taxon>
        <taxon>Amoebozoa</taxon>
        <taxon>Evosea</taxon>
        <taxon>Variosea</taxon>
        <taxon>Cavosteliida</taxon>
        <taxon>Cavosteliaceae</taxon>
        <taxon>Planoprotostelium</taxon>
    </lineage>
</organism>
<proteinExistence type="predicted"/>
<reference evidence="1 2" key="1">
    <citation type="journal article" date="2018" name="Genome Biol. Evol.">
        <title>Multiple Roots of Fruiting Body Formation in Amoebozoa.</title>
        <authorList>
            <person name="Hillmann F."/>
            <person name="Forbes G."/>
            <person name="Novohradska S."/>
            <person name="Ferling I."/>
            <person name="Riege K."/>
            <person name="Groth M."/>
            <person name="Westermann M."/>
            <person name="Marz M."/>
            <person name="Spaller T."/>
            <person name="Winckler T."/>
            <person name="Schaap P."/>
            <person name="Glockner G."/>
        </authorList>
    </citation>
    <scope>NUCLEOTIDE SEQUENCE [LARGE SCALE GENOMIC DNA]</scope>
    <source>
        <strain evidence="1 2">Jena</strain>
    </source>
</reference>
<protein>
    <submittedName>
        <fullName evidence="1">Uncharacterized protein</fullName>
    </submittedName>
</protein>
<comment type="caution">
    <text evidence="1">The sequence shown here is derived from an EMBL/GenBank/DDBJ whole genome shotgun (WGS) entry which is preliminary data.</text>
</comment>
<gene>
    <name evidence="1" type="ORF">PROFUN_05469</name>
</gene>
<dbReference type="InParanoid" id="A0A2P6NR20"/>